<dbReference type="PANTHER" id="PTHR47630:SF4">
    <property type="entry name" value="NUCLEAR HORMONE RECEPTOR FAMILY MEMBER NHR-62"/>
    <property type="match status" value="1"/>
</dbReference>
<dbReference type="WBParaSite" id="TCNE_0000609601-mRNA-1">
    <property type="protein sequence ID" value="TCNE_0000609601-mRNA-1"/>
    <property type="gene ID" value="TCNE_0000609601"/>
</dbReference>
<dbReference type="EMBL" id="UYWY01019437">
    <property type="protein sequence ID" value="VDM37382.1"/>
    <property type="molecule type" value="Genomic_DNA"/>
</dbReference>
<dbReference type="InterPro" id="IPR000536">
    <property type="entry name" value="Nucl_hrmn_rcpt_lig-bd"/>
</dbReference>
<dbReference type="InterPro" id="IPR052499">
    <property type="entry name" value="C.elegans_NHRs"/>
</dbReference>
<evidence type="ECO:0000313" key="7">
    <source>
        <dbReference type="Proteomes" id="UP000050794"/>
    </source>
</evidence>
<evidence type="ECO:0000256" key="1">
    <source>
        <dbReference type="ARBA" id="ARBA00023015"/>
    </source>
</evidence>
<gene>
    <name evidence="6" type="ORF">TCNE_LOCUS6096</name>
</gene>
<dbReference type="SUPFAM" id="SSF48508">
    <property type="entry name" value="Nuclear receptor ligand-binding domain"/>
    <property type="match status" value="1"/>
</dbReference>
<dbReference type="PROSITE" id="PS51843">
    <property type="entry name" value="NR_LBD"/>
    <property type="match status" value="1"/>
</dbReference>
<evidence type="ECO:0000259" key="5">
    <source>
        <dbReference type="PROSITE" id="PS51843"/>
    </source>
</evidence>
<dbReference type="Proteomes" id="UP000050794">
    <property type="component" value="Unassembled WGS sequence"/>
</dbReference>
<evidence type="ECO:0000256" key="4">
    <source>
        <dbReference type="SAM" id="MobiDB-lite"/>
    </source>
</evidence>
<dbReference type="InterPro" id="IPR035500">
    <property type="entry name" value="NHR-like_dom_sf"/>
</dbReference>
<protein>
    <submittedName>
        <fullName evidence="8">NR LBD domain-containing protein</fullName>
    </submittedName>
</protein>
<keyword evidence="2" id="KW-0804">Transcription</keyword>
<feature type="compositionally biased region" description="Basic and acidic residues" evidence="4">
    <location>
        <begin position="109"/>
        <end position="120"/>
    </location>
</feature>
<keyword evidence="1" id="KW-0805">Transcription regulation</keyword>
<dbReference type="AlphaFoldDB" id="A0A183UC76"/>
<dbReference type="SMART" id="SM00430">
    <property type="entry name" value="HOLI"/>
    <property type="match status" value="1"/>
</dbReference>
<evidence type="ECO:0000313" key="6">
    <source>
        <dbReference type="EMBL" id="VDM37382.1"/>
    </source>
</evidence>
<evidence type="ECO:0000313" key="8">
    <source>
        <dbReference type="WBParaSite" id="TCNE_0000609601-mRNA-1"/>
    </source>
</evidence>
<dbReference type="Pfam" id="PF00104">
    <property type="entry name" value="Hormone_recep"/>
    <property type="match status" value="1"/>
</dbReference>
<sequence length="432" mass="48305">MFSARGLPKVERYSTSKCQEVWDHEALSGTRAANTLLNQATECWVVCHCQVLRGVEPPNLECVWNERAYKCRFEGNCTIAKAVQIDRDRNDDETPAKVSPNQTAENCDEEAKPLSEDNATRDGAAQTDVEAAEMAEWIGWDETEASIQKESPSLQSEEERLNRGYKPVPLMKFDDIVAIRERIFSRVDADDEPCGSEEIATLEVALLRPEIVTKRTKVRANVFKSPIFWTTSSNMNIVDVKKKDNEEIIATGERIATKEDVVQDFKRGFVLFVDFVKATPHFQQFSHQDQILIVKSRFPFFYIWTLATWTEMANCDGICYSNGSRCPSDPSLQPLFDASGVVTRMLSYLVPAMRRIKLTEVESCIVTALSIFTNDIPGISSEGSAALLSINDAHIELLRTHILASNDTISESAVAGRIASIVLLLNAITVSH</sequence>
<dbReference type="CDD" id="cd06157">
    <property type="entry name" value="NR_LBD"/>
    <property type="match status" value="1"/>
</dbReference>
<reference evidence="8" key="1">
    <citation type="submission" date="2016-06" db="UniProtKB">
        <authorList>
            <consortium name="WormBaseParasite"/>
        </authorList>
    </citation>
    <scope>IDENTIFICATION</scope>
</reference>
<proteinExistence type="predicted"/>
<feature type="region of interest" description="Disordered" evidence="4">
    <location>
        <begin position="88"/>
        <end position="128"/>
    </location>
</feature>
<keyword evidence="7" id="KW-1185">Reference proteome</keyword>
<keyword evidence="3" id="KW-0675">Receptor</keyword>
<evidence type="ECO:0000256" key="2">
    <source>
        <dbReference type="ARBA" id="ARBA00023163"/>
    </source>
</evidence>
<accession>A0A183UC76</accession>
<reference evidence="6 7" key="2">
    <citation type="submission" date="2018-11" db="EMBL/GenBank/DDBJ databases">
        <authorList>
            <consortium name="Pathogen Informatics"/>
        </authorList>
    </citation>
    <scope>NUCLEOTIDE SEQUENCE [LARGE SCALE GENOMIC DNA]</scope>
</reference>
<organism evidence="7 8">
    <name type="scientific">Toxocara canis</name>
    <name type="common">Canine roundworm</name>
    <dbReference type="NCBI Taxonomy" id="6265"/>
    <lineage>
        <taxon>Eukaryota</taxon>
        <taxon>Metazoa</taxon>
        <taxon>Ecdysozoa</taxon>
        <taxon>Nematoda</taxon>
        <taxon>Chromadorea</taxon>
        <taxon>Rhabditida</taxon>
        <taxon>Spirurina</taxon>
        <taxon>Ascaridomorpha</taxon>
        <taxon>Ascaridoidea</taxon>
        <taxon>Toxocaridae</taxon>
        <taxon>Toxocara</taxon>
    </lineage>
</organism>
<evidence type="ECO:0000256" key="3">
    <source>
        <dbReference type="ARBA" id="ARBA00023170"/>
    </source>
</evidence>
<dbReference type="Gene3D" id="1.10.565.10">
    <property type="entry name" value="Retinoid X Receptor"/>
    <property type="match status" value="1"/>
</dbReference>
<name>A0A183UC76_TOXCA</name>
<feature type="domain" description="NR LBD" evidence="5">
    <location>
        <begin position="191"/>
        <end position="432"/>
    </location>
</feature>
<dbReference type="PANTHER" id="PTHR47630">
    <property type="entry name" value="NUCLEAR HORMONE RECEPTOR FAMILY-RELATED-RELATED"/>
    <property type="match status" value="1"/>
</dbReference>